<accession>A0ABM9B3I9</accession>
<keyword evidence="1" id="KW-0472">Membrane</keyword>
<keyword evidence="3" id="KW-1185">Reference proteome</keyword>
<name>A0ABM9B3I9_9BACT</name>
<dbReference type="EMBL" id="CAKLPZ010000003">
    <property type="protein sequence ID" value="CAH1001488.1"/>
    <property type="molecule type" value="Genomic_DNA"/>
</dbReference>
<gene>
    <name evidence="2" type="ORF">LEM8419_02391</name>
</gene>
<evidence type="ECO:0000313" key="2">
    <source>
        <dbReference type="EMBL" id="CAH1001488.1"/>
    </source>
</evidence>
<proteinExistence type="predicted"/>
<organism evidence="2 3">
    <name type="scientific">Neolewinella maritima</name>
    <dbReference type="NCBI Taxonomy" id="1383882"/>
    <lineage>
        <taxon>Bacteria</taxon>
        <taxon>Pseudomonadati</taxon>
        <taxon>Bacteroidota</taxon>
        <taxon>Saprospiria</taxon>
        <taxon>Saprospirales</taxon>
        <taxon>Lewinellaceae</taxon>
        <taxon>Neolewinella</taxon>
    </lineage>
</organism>
<evidence type="ECO:0008006" key="4">
    <source>
        <dbReference type="Google" id="ProtNLM"/>
    </source>
</evidence>
<evidence type="ECO:0000256" key="1">
    <source>
        <dbReference type="SAM" id="Phobius"/>
    </source>
</evidence>
<comment type="caution">
    <text evidence="2">The sequence shown here is derived from an EMBL/GenBank/DDBJ whole genome shotgun (WGS) entry which is preliminary data.</text>
</comment>
<sequence length="109" mass="12169">MGARPQVRGSANQGGRPGVALRMGTYLIAAVAAAIIYRIGREVVGSFRHPDDDELLDYWRDVTKTEDRSAYRQISEHLGACDKCRDRLDELRKRPGGPGADAPLIERRY</sequence>
<keyword evidence="1" id="KW-1133">Transmembrane helix</keyword>
<dbReference type="Proteomes" id="UP000837803">
    <property type="component" value="Unassembled WGS sequence"/>
</dbReference>
<protein>
    <recommendedName>
        <fullName evidence="4">Zinc-finger domain-containing protein</fullName>
    </recommendedName>
</protein>
<feature type="transmembrane region" description="Helical" evidence="1">
    <location>
        <begin position="20"/>
        <end position="39"/>
    </location>
</feature>
<reference evidence="2" key="1">
    <citation type="submission" date="2021-12" db="EMBL/GenBank/DDBJ databases">
        <authorList>
            <person name="Rodrigo-Torres L."/>
            <person name="Arahal R. D."/>
            <person name="Lucena T."/>
        </authorList>
    </citation>
    <scope>NUCLEOTIDE SEQUENCE</scope>
    <source>
        <strain evidence="2">CECT 8419</strain>
    </source>
</reference>
<evidence type="ECO:0000313" key="3">
    <source>
        <dbReference type="Proteomes" id="UP000837803"/>
    </source>
</evidence>
<keyword evidence="1" id="KW-0812">Transmembrane</keyword>